<sequence length="116" mass="12440">MISGQVTGAGGEKKKGKKKNAIRFSQKNGTVSAFSHLVRRRPRRRSAASSSPSGPPLLMRNKVSSQKKKSPPAAPLSSPPLREFPASAGAQPPIPSPQSSLRHPSLRFHRPSPQIC</sequence>
<dbReference type="EMBL" id="GL348716">
    <property type="protein sequence ID" value="EFH58381.1"/>
    <property type="molecule type" value="Genomic_DNA"/>
</dbReference>
<feature type="compositionally biased region" description="Basic residues" evidence="1">
    <location>
        <begin position="37"/>
        <end position="46"/>
    </location>
</feature>
<organism evidence="3">
    <name type="scientific">Arabidopsis lyrata subsp. lyrata</name>
    <name type="common">Lyre-leaved rock-cress</name>
    <dbReference type="NCBI Taxonomy" id="81972"/>
    <lineage>
        <taxon>Eukaryota</taxon>
        <taxon>Viridiplantae</taxon>
        <taxon>Streptophyta</taxon>
        <taxon>Embryophyta</taxon>
        <taxon>Tracheophyta</taxon>
        <taxon>Spermatophyta</taxon>
        <taxon>Magnoliopsida</taxon>
        <taxon>eudicotyledons</taxon>
        <taxon>Gunneridae</taxon>
        <taxon>Pentapetalae</taxon>
        <taxon>rosids</taxon>
        <taxon>malvids</taxon>
        <taxon>Brassicales</taxon>
        <taxon>Brassicaceae</taxon>
        <taxon>Camelineae</taxon>
        <taxon>Arabidopsis</taxon>
    </lineage>
</organism>
<dbReference type="Proteomes" id="UP000008694">
    <property type="component" value="Unassembled WGS sequence"/>
</dbReference>
<dbReference type="HOGENOM" id="CLU_2100224_0_0_1"/>
<proteinExistence type="predicted"/>
<evidence type="ECO:0000256" key="1">
    <source>
        <dbReference type="SAM" id="MobiDB-lite"/>
    </source>
</evidence>
<gene>
    <name evidence="2" type="ORF">ARALYDRAFT_904230</name>
</gene>
<name>D7LGP1_ARALL</name>
<feature type="compositionally biased region" description="Polar residues" evidence="1">
    <location>
        <begin position="23"/>
        <end position="33"/>
    </location>
</feature>
<reference evidence="3" key="1">
    <citation type="journal article" date="2011" name="Nat. Genet.">
        <title>The Arabidopsis lyrata genome sequence and the basis of rapid genome size change.</title>
        <authorList>
            <person name="Hu T.T."/>
            <person name="Pattyn P."/>
            <person name="Bakker E.G."/>
            <person name="Cao J."/>
            <person name="Cheng J.-F."/>
            <person name="Clark R.M."/>
            <person name="Fahlgren N."/>
            <person name="Fawcett J.A."/>
            <person name="Grimwood J."/>
            <person name="Gundlach H."/>
            <person name="Haberer G."/>
            <person name="Hollister J.D."/>
            <person name="Ossowski S."/>
            <person name="Ottilar R.P."/>
            <person name="Salamov A.A."/>
            <person name="Schneeberger K."/>
            <person name="Spannagl M."/>
            <person name="Wang X."/>
            <person name="Yang L."/>
            <person name="Nasrallah M.E."/>
            <person name="Bergelson J."/>
            <person name="Carrington J.C."/>
            <person name="Gaut B.S."/>
            <person name="Schmutz J."/>
            <person name="Mayer K.F.X."/>
            <person name="Van de Peer Y."/>
            <person name="Grigoriev I.V."/>
            <person name="Nordborg M."/>
            <person name="Weigel D."/>
            <person name="Guo Y.-L."/>
        </authorList>
    </citation>
    <scope>NUCLEOTIDE SEQUENCE [LARGE SCALE GENOMIC DNA]</scope>
    <source>
        <strain evidence="3">cv. MN47</strain>
    </source>
</reference>
<accession>D7LGP1</accession>
<evidence type="ECO:0000313" key="3">
    <source>
        <dbReference type="Proteomes" id="UP000008694"/>
    </source>
</evidence>
<keyword evidence="3" id="KW-1185">Reference proteome</keyword>
<feature type="region of interest" description="Disordered" evidence="1">
    <location>
        <begin position="1"/>
        <end position="116"/>
    </location>
</feature>
<dbReference type="Gramene" id="scaffold_403731.1">
    <property type="protein sequence ID" value="scaffold_403731.1"/>
    <property type="gene ID" value="scaffold_403731.1"/>
</dbReference>
<dbReference type="AlphaFoldDB" id="D7LGP1"/>
<protein>
    <submittedName>
        <fullName evidence="2">Predicted protein</fullName>
    </submittedName>
</protein>
<evidence type="ECO:0000313" key="2">
    <source>
        <dbReference type="EMBL" id="EFH58381.1"/>
    </source>
</evidence>